<protein>
    <submittedName>
        <fullName evidence="1">EscU/YscU/HrcU family type III secretion system export apparatus switch protein</fullName>
    </submittedName>
</protein>
<comment type="caution">
    <text evidence="1">The sequence shown here is derived from an EMBL/GenBank/DDBJ whole genome shotgun (WGS) entry which is preliminary data.</text>
</comment>
<evidence type="ECO:0000313" key="1">
    <source>
        <dbReference type="EMBL" id="MFC5986273.1"/>
    </source>
</evidence>
<dbReference type="Pfam" id="PF01312">
    <property type="entry name" value="Bac_export_2"/>
    <property type="match status" value="1"/>
</dbReference>
<dbReference type="InterPro" id="IPR029025">
    <property type="entry name" value="T3SS_substrate_exporter_C"/>
</dbReference>
<dbReference type="PANTHER" id="PTHR30531">
    <property type="entry name" value="FLAGELLAR BIOSYNTHETIC PROTEIN FLHB"/>
    <property type="match status" value="1"/>
</dbReference>
<gene>
    <name evidence="1" type="ORF">ACFPXP_07475</name>
</gene>
<dbReference type="RefSeq" id="WP_379893604.1">
    <property type="nucleotide sequence ID" value="NZ_CBCSCT010000001.1"/>
</dbReference>
<organism evidence="1 2">
    <name type="scientific">Marinicrinis lubricantis</name>
    <dbReference type="NCBI Taxonomy" id="2086470"/>
    <lineage>
        <taxon>Bacteria</taxon>
        <taxon>Bacillati</taxon>
        <taxon>Bacillota</taxon>
        <taxon>Bacilli</taxon>
        <taxon>Bacillales</taxon>
        <taxon>Paenibacillaceae</taxon>
    </lineage>
</organism>
<reference evidence="2" key="1">
    <citation type="journal article" date="2019" name="Int. J. Syst. Evol. Microbiol.">
        <title>The Global Catalogue of Microorganisms (GCM) 10K type strain sequencing project: providing services to taxonomists for standard genome sequencing and annotation.</title>
        <authorList>
            <consortium name="The Broad Institute Genomics Platform"/>
            <consortium name="The Broad Institute Genome Sequencing Center for Infectious Disease"/>
            <person name="Wu L."/>
            <person name="Ma J."/>
        </authorList>
    </citation>
    <scope>NUCLEOTIDE SEQUENCE [LARGE SCALE GENOMIC DNA]</scope>
    <source>
        <strain evidence="2">CCM 8749</strain>
    </source>
</reference>
<dbReference type="Gene3D" id="3.40.1690.10">
    <property type="entry name" value="secretion proteins EscU"/>
    <property type="match status" value="1"/>
</dbReference>
<dbReference type="EMBL" id="JBHSQV010000036">
    <property type="protein sequence ID" value="MFC5986273.1"/>
    <property type="molecule type" value="Genomic_DNA"/>
</dbReference>
<proteinExistence type="predicted"/>
<sequence>MTESHHKKNVKRAAALKYDAEKQEAPILVAKGSGVTADNILKLARENGVPVQEDPSLVEVLSKLDLNQQIPTELYQLVAEVLAFIYKADQDLHSGRNSDALYEKG</sequence>
<dbReference type="SUPFAM" id="SSF160544">
    <property type="entry name" value="EscU C-terminal domain-like"/>
    <property type="match status" value="1"/>
</dbReference>
<dbReference type="PANTHER" id="PTHR30531:SF12">
    <property type="entry name" value="FLAGELLAR BIOSYNTHETIC PROTEIN FLHB"/>
    <property type="match status" value="1"/>
</dbReference>
<dbReference type="Proteomes" id="UP001596250">
    <property type="component" value="Unassembled WGS sequence"/>
</dbReference>
<dbReference type="PRINTS" id="PR00950">
    <property type="entry name" value="TYPE3IMSPROT"/>
</dbReference>
<evidence type="ECO:0000313" key="2">
    <source>
        <dbReference type="Proteomes" id="UP001596250"/>
    </source>
</evidence>
<keyword evidence="2" id="KW-1185">Reference proteome</keyword>
<dbReference type="InterPro" id="IPR006135">
    <property type="entry name" value="T3SS_substrate_exporter"/>
</dbReference>
<accession>A0ABW1IMH5</accession>
<name>A0ABW1IMH5_9BACL</name>